<sequence length="129" mass="14988">MTDAIYPMSEKHPKANRKFRRKLGAIAWERELRFEILKLGDAIRAMEAGELTPFEVNDRIHEFHQGASRDLESRFLESDPGIAVYRAYYDGFLTEEDLAGATDEALETLHRFVEIIRENMRDQETPAED</sequence>
<accession>A0A518E323</accession>
<dbReference type="RefSeq" id="WP_197442735.1">
    <property type="nucleotide sequence ID" value="NZ_CP036433.1"/>
</dbReference>
<keyword evidence="2" id="KW-1185">Reference proteome</keyword>
<dbReference type="AlphaFoldDB" id="A0A518E323"/>
<reference evidence="1 2" key="1">
    <citation type="submission" date="2019-02" db="EMBL/GenBank/DDBJ databases">
        <title>Deep-cultivation of Planctomycetes and their phenomic and genomic characterization uncovers novel biology.</title>
        <authorList>
            <person name="Wiegand S."/>
            <person name="Jogler M."/>
            <person name="Boedeker C."/>
            <person name="Pinto D."/>
            <person name="Vollmers J."/>
            <person name="Rivas-Marin E."/>
            <person name="Kohn T."/>
            <person name="Peeters S.H."/>
            <person name="Heuer A."/>
            <person name="Rast P."/>
            <person name="Oberbeckmann S."/>
            <person name="Bunk B."/>
            <person name="Jeske O."/>
            <person name="Meyerdierks A."/>
            <person name="Storesund J.E."/>
            <person name="Kallscheuer N."/>
            <person name="Luecker S."/>
            <person name="Lage O.M."/>
            <person name="Pohl T."/>
            <person name="Merkel B.J."/>
            <person name="Hornburger P."/>
            <person name="Mueller R.-W."/>
            <person name="Bruemmer F."/>
            <person name="Labrenz M."/>
            <person name="Spormann A.M."/>
            <person name="Op den Camp H."/>
            <person name="Overmann J."/>
            <person name="Amann R."/>
            <person name="Jetten M.S.M."/>
            <person name="Mascher T."/>
            <person name="Medema M.H."/>
            <person name="Devos D.P."/>
            <person name="Kaster A.-K."/>
            <person name="Ovreas L."/>
            <person name="Rohde M."/>
            <person name="Galperin M.Y."/>
            <person name="Jogler C."/>
        </authorList>
    </citation>
    <scope>NUCLEOTIDE SEQUENCE [LARGE SCALE GENOMIC DNA]</scope>
    <source>
        <strain evidence="1 2">Pla85_3_4</strain>
    </source>
</reference>
<dbReference type="KEGG" id="lcre:Pla8534_63560"/>
<dbReference type="Proteomes" id="UP000317648">
    <property type="component" value="Chromosome"/>
</dbReference>
<protein>
    <submittedName>
        <fullName evidence="1">Uncharacterized protein</fullName>
    </submittedName>
</protein>
<evidence type="ECO:0000313" key="2">
    <source>
        <dbReference type="Proteomes" id="UP000317648"/>
    </source>
</evidence>
<gene>
    <name evidence="1" type="ORF">Pla8534_63560</name>
</gene>
<evidence type="ECO:0000313" key="1">
    <source>
        <dbReference type="EMBL" id="QDU98487.1"/>
    </source>
</evidence>
<dbReference type="EMBL" id="CP036433">
    <property type="protein sequence ID" value="QDU98487.1"/>
    <property type="molecule type" value="Genomic_DNA"/>
</dbReference>
<organism evidence="1 2">
    <name type="scientific">Lignipirellula cremea</name>
    <dbReference type="NCBI Taxonomy" id="2528010"/>
    <lineage>
        <taxon>Bacteria</taxon>
        <taxon>Pseudomonadati</taxon>
        <taxon>Planctomycetota</taxon>
        <taxon>Planctomycetia</taxon>
        <taxon>Pirellulales</taxon>
        <taxon>Pirellulaceae</taxon>
        <taxon>Lignipirellula</taxon>
    </lineage>
</organism>
<name>A0A518E323_9BACT</name>
<proteinExistence type="predicted"/>